<name>A0ACB8VBZ4_9TELE</name>
<comment type="caution">
    <text evidence="1">The sequence shown here is derived from an EMBL/GenBank/DDBJ whole genome shotgun (WGS) entry which is preliminary data.</text>
</comment>
<keyword evidence="2" id="KW-1185">Reference proteome</keyword>
<evidence type="ECO:0000313" key="1">
    <source>
        <dbReference type="EMBL" id="KAI3352890.1"/>
    </source>
</evidence>
<dbReference type="EMBL" id="CM041553">
    <property type="protein sequence ID" value="KAI3352890.1"/>
    <property type="molecule type" value="Genomic_DNA"/>
</dbReference>
<reference evidence="1" key="1">
    <citation type="submission" date="2022-04" db="EMBL/GenBank/DDBJ databases">
        <title>Jade perch genome.</title>
        <authorList>
            <person name="Chao B."/>
        </authorList>
    </citation>
    <scope>NUCLEOTIDE SEQUENCE</scope>
    <source>
        <strain evidence="1">CB-2022</strain>
    </source>
</reference>
<sequence>MFEVMFCYVPLQLFPPPHPPPLLLGIITVIRSTALQLRIIVGIEQLFRTVADPPGRDANTTVGEPDEVSMSRSRNPPPPQGQGAARAKQMGLLLDLSPDGGMDDEGNDEELEAELLKLMGGGGGGRPQGKKGEGKAPVAMAEIERMAALCMKDLDDEEMGDEDLDDDDLLAELNEVLEDDEEQTPSPPSPTPPAVTSTAPKVSVPSHSAPPAAPSGATGMESRLLERIEMYKTAITNAKAAGDTSKVRRYDRGLKTLQSMLTSVRKGKPVSEEEMPPPVALGGKPNVTAESEPVKERELPQPDLAPSPPTNQKPLRKAAPTVPNAKPLHLTPPQRPAAFTSETPAISPLTPSQPDAQHSELKQAVLSRQREYKMAAIHAKQSGNIEQAKEHYLTAKKLDTLVEALDRDEPVDLSSLPPPPGDVVAEHCAPPPPQSSSKPAAPAAPAPAQVATANLPAPSSLAEALQQRMDIYKSAAEGAKSKGDDRKARMHQRIIKQYQDAIRAHKAGRPVSLADLPVPPGCPPLQGSEGSQQNFMGVLETAMKIANQDADAEDEEEDGQKEAAKPAMHPPAQKAKSPAPQAPGGSSTIKLGPKGVFKVWCLSVTQARVSLLFLLIILVAQQQVDFLLLRRQGFLHAALRSKQMKNMTGAAQYLRHAKGLEPMITAAKSGLPVDITKIPSAPVSEDDYSLARSRTSPLSPRSSEQYASLMDFLRKQHEKCLGYSQQFTLLGNVAEALKFEKLAEESMKYIEVLKNAHAKGQPVPKCRTEERTFNTVKTHSSLTPNELILYIVRGINLPAPSGVSASDLDASVKFEFPFPSAEEAQRDKTSTVKNTSSPEFKEQFKLNINRAHRGFKRVIQSKGVKFEIIHKGGLFKTDKVIGTAQLKLEALENHCDIKEIIEVMDGRKATGGKLEVRVKIREPLSGVDLHPVTEKWLVLHPVSSLSPPERQKEQAPSAQSKPRHEASGKSSHHSNSPPQYNLHSFSLLNYDRERLERKIGEYRKTRRDPPPDLIHQHKEVTHRLQWQKAQLERGSPALLSEYENVLQRLVQGLTDSVKKYSSQGNREAAKDVLSRLKMVESEVRRCYVWSILNQLLLPHQTVYDEIRSVQDAYEAIKSMKVRGAPAIAIVGCLSLAVELRAGAGGDDPVTFIRESLCHLTSARPTAVNMGRAARELMEFAENESMEKNSEQLRESVIAWIEDMLERDVNDNRKIGNYGAQHILSGVPRDSVTILTHCNTGSLATAGYGTALGVVRSLHALGRLKRVYCTETRPYNQGSRLTAYEAVAEGIPATLITDSMAALTMREMDITAVVVGADRVVANGDTANKVGTYQLAIAAKHHGIPFYVAAPSTSCDLSLESGRDIIIEVRPPEELTSLNGVPIAAPGIEVWNPAFDVTPHQLITGGIITELGVFLPSELQAALTGRLTAL</sequence>
<gene>
    <name evidence="1" type="ORF">L3Q82_019464</name>
</gene>
<organism evidence="1 2">
    <name type="scientific">Scortum barcoo</name>
    <name type="common">barcoo grunter</name>
    <dbReference type="NCBI Taxonomy" id="214431"/>
    <lineage>
        <taxon>Eukaryota</taxon>
        <taxon>Metazoa</taxon>
        <taxon>Chordata</taxon>
        <taxon>Craniata</taxon>
        <taxon>Vertebrata</taxon>
        <taxon>Euteleostomi</taxon>
        <taxon>Actinopterygii</taxon>
        <taxon>Neopterygii</taxon>
        <taxon>Teleostei</taxon>
        <taxon>Neoteleostei</taxon>
        <taxon>Acanthomorphata</taxon>
        <taxon>Eupercaria</taxon>
        <taxon>Centrarchiformes</taxon>
        <taxon>Terapontoidei</taxon>
        <taxon>Terapontidae</taxon>
        <taxon>Scortum</taxon>
    </lineage>
</organism>
<proteinExistence type="predicted"/>
<evidence type="ECO:0000313" key="2">
    <source>
        <dbReference type="Proteomes" id="UP000831701"/>
    </source>
</evidence>
<dbReference type="Proteomes" id="UP000831701">
    <property type="component" value="Chromosome 23"/>
</dbReference>
<protein>
    <submittedName>
        <fullName evidence="1">Uncharacterized protein</fullName>
    </submittedName>
</protein>
<accession>A0ACB8VBZ4</accession>